<accession>A0A9Q4T0N9</accession>
<dbReference type="GO" id="GO:0003676">
    <property type="term" value="F:nucleic acid binding"/>
    <property type="evidence" value="ECO:0007669"/>
    <property type="project" value="InterPro"/>
</dbReference>
<name>A0A9Q4T0N9_9ENTR</name>
<evidence type="ECO:0000313" key="2">
    <source>
        <dbReference type="EMBL" id="NCH86803.1"/>
    </source>
</evidence>
<dbReference type="GeneID" id="45667880"/>
<dbReference type="InterPro" id="IPR002711">
    <property type="entry name" value="HNH"/>
</dbReference>
<dbReference type="EMBL" id="RPBY01000002">
    <property type="protein sequence ID" value="NCH86803.1"/>
    <property type="molecule type" value="Genomic_DNA"/>
</dbReference>
<dbReference type="AlphaFoldDB" id="A0A9Q4T0N9"/>
<dbReference type="Pfam" id="PF01844">
    <property type="entry name" value="HNH"/>
    <property type="match status" value="1"/>
</dbReference>
<feature type="domain" description="HNH" evidence="1">
    <location>
        <begin position="37"/>
        <end position="80"/>
    </location>
</feature>
<dbReference type="GO" id="GO:0004519">
    <property type="term" value="F:endonuclease activity"/>
    <property type="evidence" value="ECO:0007669"/>
    <property type="project" value="InterPro"/>
</dbReference>
<evidence type="ECO:0000259" key="1">
    <source>
        <dbReference type="Pfam" id="PF01844"/>
    </source>
</evidence>
<sequence>MFRVNRTYPAPVSLSRKLRYDGPDVHEALQECFFGKCYICENKDPLDINIEHFVSRKIDDEKSYDWDNLYLSCGRCNNIKLAKHDELLDCCNEAVWNRIKLLPGFSAKTKKVTVEPLFHDNKTITTADLLEKVYNSDHTINKRLTSAALRSQITKTTQKLIRNIIEYYEDDTPNDRKLYLIEKIKVMIRRDAKFSAFCRWIVLDDAELCEILEPFMD</sequence>
<dbReference type="Gene3D" id="1.10.30.50">
    <property type="match status" value="1"/>
</dbReference>
<dbReference type="GO" id="GO:0008270">
    <property type="term" value="F:zinc ion binding"/>
    <property type="evidence" value="ECO:0007669"/>
    <property type="project" value="InterPro"/>
</dbReference>
<dbReference type="RefSeq" id="WP_032967588.1">
    <property type="nucleotide sequence ID" value="NZ_JASENJ010000029.1"/>
</dbReference>
<dbReference type="Proteomes" id="UP000778262">
    <property type="component" value="Unassembled WGS sequence"/>
</dbReference>
<evidence type="ECO:0000313" key="3">
    <source>
        <dbReference type="Proteomes" id="UP000778262"/>
    </source>
</evidence>
<gene>
    <name evidence="2" type="ORF">EHJ13_04945</name>
</gene>
<protein>
    <recommendedName>
        <fullName evidence="1">HNH domain-containing protein</fullName>
    </recommendedName>
</protein>
<reference evidence="2" key="1">
    <citation type="submission" date="2018-11" db="EMBL/GenBank/DDBJ databases">
        <title>Genomics analysis of Putative Virulence Factors on Adhesion and Cytotoxicity for Cronobacter spp.</title>
        <authorList>
            <person name="Cui J."/>
        </authorList>
    </citation>
    <scope>NUCLEOTIDE SEQUENCE</scope>
    <source>
        <strain evidence="2">SD69</strain>
    </source>
</reference>
<comment type="caution">
    <text evidence="2">The sequence shown here is derived from an EMBL/GenBank/DDBJ whole genome shotgun (WGS) entry which is preliminary data.</text>
</comment>
<proteinExistence type="predicted"/>
<organism evidence="2 3">
    <name type="scientific">Cronobacter dublinensis</name>
    <dbReference type="NCBI Taxonomy" id="413497"/>
    <lineage>
        <taxon>Bacteria</taxon>
        <taxon>Pseudomonadati</taxon>
        <taxon>Pseudomonadota</taxon>
        <taxon>Gammaproteobacteria</taxon>
        <taxon>Enterobacterales</taxon>
        <taxon>Enterobacteriaceae</taxon>
        <taxon>Cronobacter</taxon>
    </lineage>
</organism>